<name>A0A6J4NV72_9ACTN</name>
<sequence>DRRTQQLRRRVRVGPVGRQFRSGRAHHDDDGVERREYLVGTGAPLDLSEPLYRLSGSGRGAGDLADVQGPLPAGELPRPAVPLVSGGLDGDPGRWMDPDHLPDDRAGGLPARPGDDRGVAGPVRAHGVRRLQGQPGSRLPVPLDKRPGRRPAQHHRDL</sequence>
<feature type="non-terminal residue" evidence="2">
    <location>
        <position position="158"/>
    </location>
</feature>
<dbReference type="EMBL" id="CADCUV010000042">
    <property type="protein sequence ID" value="CAA9396246.1"/>
    <property type="molecule type" value="Genomic_DNA"/>
</dbReference>
<protein>
    <submittedName>
        <fullName evidence="2">Uncharacterized protein</fullName>
    </submittedName>
</protein>
<accession>A0A6J4NV72</accession>
<feature type="compositionally biased region" description="Basic residues" evidence="1">
    <location>
        <begin position="1"/>
        <end position="12"/>
    </location>
</feature>
<feature type="region of interest" description="Disordered" evidence="1">
    <location>
        <begin position="47"/>
        <end position="158"/>
    </location>
</feature>
<feature type="compositionally biased region" description="Basic and acidic residues" evidence="1">
    <location>
        <begin position="91"/>
        <end position="106"/>
    </location>
</feature>
<feature type="non-terminal residue" evidence="2">
    <location>
        <position position="1"/>
    </location>
</feature>
<evidence type="ECO:0000256" key="1">
    <source>
        <dbReference type="SAM" id="MobiDB-lite"/>
    </source>
</evidence>
<feature type="compositionally biased region" description="Basic residues" evidence="1">
    <location>
        <begin position="147"/>
        <end position="158"/>
    </location>
</feature>
<feature type="region of interest" description="Disordered" evidence="1">
    <location>
        <begin position="1"/>
        <end position="33"/>
    </location>
</feature>
<gene>
    <name evidence="2" type="ORF">AVDCRST_MAG22-896</name>
</gene>
<organism evidence="2">
    <name type="scientific">uncultured Rubrobacteraceae bacterium</name>
    <dbReference type="NCBI Taxonomy" id="349277"/>
    <lineage>
        <taxon>Bacteria</taxon>
        <taxon>Bacillati</taxon>
        <taxon>Actinomycetota</taxon>
        <taxon>Rubrobacteria</taxon>
        <taxon>Rubrobacterales</taxon>
        <taxon>Rubrobacteraceae</taxon>
        <taxon>environmental samples</taxon>
    </lineage>
</organism>
<evidence type="ECO:0000313" key="2">
    <source>
        <dbReference type="EMBL" id="CAA9396246.1"/>
    </source>
</evidence>
<reference evidence="2" key="1">
    <citation type="submission" date="2020-02" db="EMBL/GenBank/DDBJ databases">
        <authorList>
            <person name="Meier V. D."/>
        </authorList>
    </citation>
    <scope>NUCLEOTIDE SEQUENCE</scope>
    <source>
        <strain evidence="2">AVDCRST_MAG22</strain>
    </source>
</reference>
<proteinExistence type="predicted"/>
<dbReference type="AlphaFoldDB" id="A0A6J4NV72"/>